<dbReference type="OrthoDB" id="6951038at2"/>
<evidence type="ECO:0000313" key="2">
    <source>
        <dbReference type="EMBL" id="MTV39567.1"/>
    </source>
</evidence>
<feature type="region of interest" description="Disordered" evidence="1">
    <location>
        <begin position="380"/>
        <end position="422"/>
    </location>
</feature>
<gene>
    <name evidence="2" type="ORF">GM676_18555</name>
</gene>
<feature type="compositionally biased region" description="Polar residues" evidence="1">
    <location>
        <begin position="1"/>
        <end position="12"/>
    </location>
</feature>
<accession>A0A6L6PLT0</accession>
<comment type="caution">
    <text evidence="2">The sequence shown here is derived from an EMBL/GenBank/DDBJ whole genome shotgun (WGS) entry which is preliminary data.</text>
</comment>
<evidence type="ECO:0000313" key="3">
    <source>
        <dbReference type="Proteomes" id="UP000475582"/>
    </source>
</evidence>
<proteinExistence type="predicted"/>
<name>A0A6L6PLT0_9BURK</name>
<protein>
    <submittedName>
        <fullName evidence="2">Uncharacterized protein</fullName>
    </submittedName>
</protein>
<evidence type="ECO:0000256" key="1">
    <source>
        <dbReference type="SAM" id="MobiDB-lite"/>
    </source>
</evidence>
<dbReference type="AlphaFoldDB" id="A0A6L6PLT0"/>
<feature type="compositionally biased region" description="Basic and acidic residues" evidence="1">
    <location>
        <begin position="404"/>
        <end position="422"/>
    </location>
</feature>
<dbReference type="EMBL" id="WNKY01000021">
    <property type="protein sequence ID" value="MTV39567.1"/>
    <property type="molecule type" value="Genomic_DNA"/>
</dbReference>
<dbReference type="Proteomes" id="UP000475582">
    <property type="component" value="Unassembled WGS sequence"/>
</dbReference>
<feature type="region of interest" description="Disordered" evidence="1">
    <location>
        <begin position="1"/>
        <end position="50"/>
    </location>
</feature>
<keyword evidence="3" id="KW-1185">Reference proteome</keyword>
<dbReference type="RefSeq" id="WP_155465335.1">
    <property type="nucleotide sequence ID" value="NZ_WNKY01000021.1"/>
</dbReference>
<sequence>MFPAISRTQSSLAGIDPAPEPAPGAGGAESAGSPMPDAPARLPPAATTSGSSRTLFVNQIAGHDKQLASYLMGRRVVGREIEGEELARLRQANNVLQESREALHIGRGNVTTDIAATDGRSALTCSAARVVRKSKKLDELPMHRAAIAEIAGAGNCGEHSAVAAHKLAARLSENEEVHSVYNRAADHGWAEVRTSPPDQRPAIVVDAWGEGPAIHAEDALFASSAIPAEQRVSDFSYDARTAPAALADKANFLAEQGGVIEGRIDAVRKRLPAHGFEQRKVFNPTPIIDPAFANDVSEKMSDLHDMTMFRLDLPALESADFRNKLLATSVLRELGASVKEATAAAAEVSSAAGALARAPQNPARSHAALQAQAAEIQRSAQRPLLDLFPSGPSDEGALSRRRGRDPGSDDEHDARDVRQRRT</sequence>
<organism evidence="2 3">
    <name type="scientific">Duganella radicis</name>
    <dbReference type="NCBI Taxonomy" id="551988"/>
    <lineage>
        <taxon>Bacteria</taxon>
        <taxon>Pseudomonadati</taxon>
        <taxon>Pseudomonadota</taxon>
        <taxon>Betaproteobacteria</taxon>
        <taxon>Burkholderiales</taxon>
        <taxon>Oxalobacteraceae</taxon>
        <taxon>Telluria group</taxon>
        <taxon>Duganella</taxon>
    </lineage>
</organism>
<reference evidence="2 3" key="1">
    <citation type="submission" date="2019-11" db="EMBL/GenBank/DDBJ databases">
        <title>Type strains purchased from KCTC, JCM and DSMZ.</title>
        <authorList>
            <person name="Lu H."/>
        </authorList>
    </citation>
    <scope>NUCLEOTIDE SEQUENCE [LARGE SCALE GENOMIC DNA]</scope>
    <source>
        <strain evidence="2 3">KCTC 22382</strain>
    </source>
</reference>